<proteinExistence type="predicted"/>
<evidence type="ECO:0000313" key="1">
    <source>
        <dbReference type="EMBL" id="BEQ14434.1"/>
    </source>
</evidence>
<accession>A0AAU9EIK5</accession>
<reference evidence="2" key="1">
    <citation type="journal article" date="2023" name="Arch. Microbiol.">
        <title>Desulfoferula mesophilus gen. nov. sp. nov., a mesophilic sulfate-reducing bacterium isolated from a brackish lake sediment.</title>
        <authorList>
            <person name="Watanabe T."/>
            <person name="Yabe T."/>
            <person name="Tsuji J.M."/>
            <person name="Fukui M."/>
        </authorList>
    </citation>
    <scope>NUCLEOTIDE SEQUENCE [LARGE SCALE GENOMIC DNA]</scope>
    <source>
        <strain evidence="2">12FAK</strain>
    </source>
</reference>
<keyword evidence="2" id="KW-1185">Reference proteome</keyword>
<gene>
    <name evidence="1" type="ORF">FAK_15000</name>
</gene>
<evidence type="ECO:0000313" key="2">
    <source>
        <dbReference type="Proteomes" id="UP001366166"/>
    </source>
</evidence>
<protein>
    <submittedName>
        <fullName evidence="1">Uncharacterized protein</fullName>
    </submittedName>
</protein>
<name>A0AAU9EIK5_9BACT</name>
<organism evidence="1 2">
    <name type="scientific">Desulfoferula mesophila</name>
    <dbReference type="NCBI Taxonomy" id="3058419"/>
    <lineage>
        <taxon>Bacteria</taxon>
        <taxon>Pseudomonadati</taxon>
        <taxon>Thermodesulfobacteriota</taxon>
        <taxon>Desulfarculia</taxon>
        <taxon>Desulfarculales</taxon>
        <taxon>Desulfarculaceae</taxon>
        <taxon>Desulfoferula</taxon>
    </lineage>
</organism>
<sequence>MWALLRFIQKCTWEKIKIRGGKTRTIYQKEGLSFSYAEAKEFGISTAQFHRILKLLVELGFLDPEHRGGAYGRDYSRYALSDRWRNYGQPDFEFKTLERVLRPGHDVQSRMAK</sequence>
<dbReference type="AlphaFoldDB" id="A0AAU9EIK5"/>
<dbReference type="EMBL" id="AP028679">
    <property type="protein sequence ID" value="BEQ14434.1"/>
    <property type="molecule type" value="Genomic_DNA"/>
</dbReference>
<dbReference type="Proteomes" id="UP001366166">
    <property type="component" value="Chromosome"/>
</dbReference>
<dbReference type="KEGG" id="dmp:FAK_15000"/>